<dbReference type="OrthoDB" id="3348320at2759"/>
<proteinExistence type="predicted"/>
<sequence>MGCGNSKPKPARPVRLGRVQRPGQNTASMPTGGPVTVPPTYRDASGRPITHQEFELDRDTIIRALDHMGQYLDQRGVNATVVTVGGAVNTVYLQSRRSTHDVDFFLATPTVAEHTVIHEAARSAARSERSQRGEIGANWFNNATQLHMGRDIQARLAQSALQQNVIVHQYRGLRGGIVVYAAPWAYAFCGKLNRLCESNARSYDIADAVSYLHQYLLANSRQTVSAAEIKQWCRDFGKKVTDGVLDQVNDIYNTTIGTRPISRP</sequence>
<evidence type="ECO:0000313" key="2">
    <source>
        <dbReference type="EMBL" id="CZR70161.1"/>
    </source>
</evidence>
<dbReference type="AlphaFoldDB" id="A0A1L7XYL7"/>
<dbReference type="STRING" id="576137.A0A1L7XYL7"/>
<dbReference type="Proteomes" id="UP000184330">
    <property type="component" value="Unassembled WGS sequence"/>
</dbReference>
<evidence type="ECO:0000313" key="3">
    <source>
        <dbReference type="Proteomes" id="UP000184330"/>
    </source>
</evidence>
<gene>
    <name evidence="2" type="ORF">PAC_20062</name>
</gene>
<feature type="region of interest" description="Disordered" evidence="1">
    <location>
        <begin position="1"/>
        <end position="48"/>
    </location>
</feature>
<keyword evidence="3" id="KW-1185">Reference proteome</keyword>
<protein>
    <submittedName>
        <fullName evidence="2">Uncharacterized protein</fullName>
    </submittedName>
</protein>
<dbReference type="EMBL" id="FJOG01000100">
    <property type="protein sequence ID" value="CZR70161.1"/>
    <property type="molecule type" value="Genomic_DNA"/>
</dbReference>
<feature type="compositionally biased region" description="Low complexity" evidence="1">
    <location>
        <begin position="30"/>
        <end position="40"/>
    </location>
</feature>
<reference evidence="2 3" key="1">
    <citation type="submission" date="2016-03" db="EMBL/GenBank/DDBJ databases">
        <authorList>
            <person name="Ploux O."/>
        </authorList>
    </citation>
    <scope>NUCLEOTIDE SEQUENCE [LARGE SCALE GENOMIC DNA]</scope>
    <source>
        <strain evidence="2 3">UAMH 11012</strain>
    </source>
</reference>
<evidence type="ECO:0000256" key="1">
    <source>
        <dbReference type="SAM" id="MobiDB-lite"/>
    </source>
</evidence>
<accession>A0A1L7XYL7</accession>
<organism evidence="2 3">
    <name type="scientific">Phialocephala subalpina</name>
    <dbReference type="NCBI Taxonomy" id="576137"/>
    <lineage>
        <taxon>Eukaryota</taxon>
        <taxon>Fungi</taxon>
        <taxon>Dikarya</taxon>
        <taxon>Ascomycota</taxon>
        <taxon>Pezizomycotina</taxon>
        <taxon>Leotiomycetes</taxon>
        <taxon>Helotiales</taxon>
        <taxon>Mollisiaceae</taxon>
        <taxon>Phialocephala</taxon>
        <taxon>Phialocephala fortinii species complex</taxon>
    </lineage>
</organism>
<name>A0A1L7XYL7_9HELO</name>